<sequence length="149" mass="17612">MKNINEILNHITNNPSYDKLNIFLEIKRFVNILPLKLKSGIKFVYIKNQTMHFVLTHQLFKVEFEHNKDTLKALLKMADIKDVSNFVFFVSNSVDNLIKKNSENIDKKYIEKSVGIFENRAKDEKIFKKFESIREIIKNSTNQDNIDIM</sequence>
<dbReference type="Proteomes" id="UP001305220">
    <property type="component" value="Chromosome"/>
</dbReference>
<gene>
    <name evidence="1" type="ORF">RMP68_01640</name>
</gene>
<protein>
    <submittedName>
        <fullName evidence="1">DUF721 domain-containing protein</fullName>
    </submittedName>
</protein>
<dbReference type="RefSeq" id="WP_390870544.1">
    <property type="nucleotide sequence ID" value="NZ_CP128652.1"/>
</dbReference>
<proteinExistence type="predicted"/>
<dbReference type="EMBL" id="CP134856">
    <property type="protein sequence ID" value="WNL34324.1"/>
    <property type="molecule type" value="Genomic_DNA"/>
</dbReference>
<dbReference type="AlphaFoldDB" id="A0AA96IKW5"/>
<name>A0AA96IKW5_9BACT</name>
<reference evidence="1" key="1">
    <citation type="submission" date="2023-09" db="EMBL/GenBank/DDBJ databases">
        <title>Arcobacter tbilisiensis sp. nov. isolated from chicken meat in Tbilisi, Georgia.</title>
        <authorList>
            <person name="Matthias R."/>
            <person name="Zautner A.E."/>
        </authorList>
    </citation>
    <scope>NUCLEOTIDE SEQUENCE</scope>
    <source>
        <strain evidence="1">LEO 62</strain>
    </source>
</reference>
<accession>A0AA96IKW5</accession>
<organism evidence="1">
    <name type="scientific">Arcobacter cryaerophilus gv. pseudocryaerophilus</name>
    <dbReference type="NCBI Taxonomy" id="2933791"/>
    <lineage>
        <taxon>Bacteria</taxon>
        <taxon>Pseudomonadati</taxon>
        <taxon>Campylobacterota</taxon>
        <taxon>Epsilonproteobacteria</taxon>
        <taxon>Campylobacterales</taxon>
        <taxon>Arcobacteraceae</taxon>
        <taxon>Aliarcobacter</taxon>
    </lineage>
</organism>
<evidence type="ECO:0000313" key="1">
    <source>
        <dbReference type="EMBL" id="WNL34324.1"/>
    </source>
</evidence>